<sequence length="193" mass="21144">MRALGGDTRNLSTPATFYSGVRGVTGPLDQVQVEVIESLLKAASRWSTSWLAYGLATAWHEARLRPIEEIGKGKGRPYGQPGKYGQAQYGRGLVQLTWDRNYERADKELNLGGALLKDFGLALKPQIATEILVRGMEEAWFTGKGLGDYLPAELGTVVQFTEARRIINGTDRAAGIAEYARRFQDALVLGGWG</sequence>
<name>A0A975Q0L0_9SPHN</name>
<gene>
    <name evidence="1" type="ORF">KFK14_17740</name>
</gene>
<accession>A0A975Q0L0</accession>
<dbReference type="AlphaFoldDB" id="A0A975Q0L0"/>
<dbReference type="RefSeq" id="WP_212608594.1">
    <property type="nucleotide sequence ID" value="NZ_CP073910.1"/>
</dbReference>
<dbReference type="KEGG" id="spph:KFK14_17740"/>
<dbReference type="SUPFAM" id="SSF53955">
    <property type="entry name" value="Lysozyme-like"/>
    <property type="match status" value="1"/>
</dbReference>
<organism evidence="1 2">
    <name type="scientific">Sphingobium phenoxybenzoativorans</name>
    <dbReference type="NCBI Taxonomy" id="1592790"/>
    <lineage>
        <taxon>Bacteria</taxon>
        <taxon>Pseudomonadati</taxon>
        <taxon>Pseudomonadota</taxon>
        <taxon>Alphaproteobacteria</taxon>
        <taxon>Sphingomonadales</taxon>
        <taxon>Sphingomonadaceae</taxon>
        <taxon>Sphingobium</taxon>
    </lineage>
</organism>
<dbReference type="Gene3D" id="1.10.530.10">
    <property type="match status" value="1"/>
</dbReference>
<keyword evidence="2" id="KW-1185">Reference proteome</keyword>
<evidence type="ECO:0000313" key="2">
    <source>
        <dbReference type="Proteomes" id="UP000681425"/>
    </source>
</evidence>
<dbReference type="EMBL" id="CP073910">
    <property type="protein sequence ID" value="QUT04854.1"/>
    <property type="molecule type" value="Genomic_DNA"/>
</dbReference>
<evidence type="ECO:0008006" key="3">
    <source>
        <dbReference type="Google" id="ProtNLM"/>
    </source>
</evidence>
<dbReference type="InterPro" id="IPR023346">
    <property type="entry name" value="Lysozyme-like_dom_sf"/>
</dbReference>
<evidence type="ECO:0000313" key="1">
    <source>
        <dbReference type="EMBL" id="QUT04854.1"/>
    </source>
</evidence>
<proteinExistence type="predicted"/>
<dbReference type="Proteomes" id="UP000681425">
    <property type="component" value="Chromosome"/>
</dbReference>
<reference evidence="1" key="1">
    <citation type="submission" date="2021-04" db="EMBL/GenBank/DDBJ databases">
        <title>Isolation of p-tert-butylphenol degrading bacteria Sphingobium phenoxybenzoativorans Tas13 from active sludge.</title>
        <authorList>
            <person name="Li Y."/>
        </authorList>
    </citation>
    <scope>NUCLEOTIDE SEQUENCE</scope>
    <source>
        <strain evidence="1">Tas13</strain>
    </source>
</reference>
<protein>
    <recommendedName>
        <fullName evidence="3">Glycoside hydrolase family 19 catalytic domain-containing protein</fullName>
    </recommendedName>
</protein>